<dbReference type="OrthoDB" id="3634417at2"/>
<gene>
    <name evidence="3" type="ORF">EFL95_06125</name>
</gene>
<dbReference type="EMBL" id="RJSG01000002">
    <property type="protein sequence ID" value="RNL78660.1"/>
    <property type="molecule type" value="Genomic_DNA"/>
</dbReference>
<dbReference type="SMART" id="SM00507">
    <property type="entry name" value="HNHc"/>
    <property type="match status" value="1"/>
</dbReference>
<evidence type="ECO:0000313" key="4">
    <source>
        <dbReference type="Proteomes" id="UP000277094"/>
    </source>
</evidence>
<keyword evidence="3" id="KW-0540">Nuclease</keyword>
<feature type="domain" description="HNH nuclease" evidence="2">
    <location>
        <begin position="347"/>
        <end position="399"/>
    </location>
</feature>
<dbReference type="Proteomes" id="UP000277094">
    <property type="component" value="Unassembled WGS sequence"/>
</dbReference>
<keyword evidence="3" id="KW-0255">Endonuclease</keyword>
<dbReference type="RefSeq" id="WP_123233161.1">
    <property type="nucleotide sequence ID" value="NZ_RJSG01000002.1"/>
</dbReference>
<evidence type="ECO:0000313" key="3">
    <source>
        <dbReference type="EMBL" id="RNL78660.1"/>
    </source>
</evidence>
<organism evidence="3 4">
    <name type="scientific">Nocardioides marmorisolisilvae</name>
    <dbReference type="NCBI Taxonomy" id="1542737"/>
    <lineage>
        <taxon>Bacteria</taxon>
        <taxon>Bacillati</taxon>
        <taxon>Actinomycetota</taxon>
        <taxon>Actinomycetes</taxon>
        <taxon>Propionibacteriales</taxon>
        <taxon>Nocardioidaceae</taxon>
        <taxon>Nocardioides</taxon>
    </lineage>
</organism>
<dbReference type="GO" id="GO:0004519">
    <property type="term" value="F:endonuclease activity"/>
    <property type="evidence" value="ECO:0007669"/>
    <property type="project" value="UniProtKB-KW"/>
</dbReference>
<sequence length="422" mass="45707">MSIQHLPDRRHPVLSMLDELEAVRAKYAGAPVWTMSVTELSEAVPRLATHNTAMRALGLTVLREADRQQVGDPNGYANTLGWYAAATHLAKPEAKRDLRLAEYLDDDGHQAVRAAALDGAVTVDQAGAIIAAVEDLPTDLVDPGLRTKAENHLIEFAADLDPKQLRIIGRRILEVEAPEIADAALARVLEAEEAHAEATSSFSMRPDGHGSMVGRFKIPLLAGRMLERHLAAIAAPRHQNAMAALDPTGTTVTKPWRWGAAFTEYIETRPASSVPRVGGIAATVVVTMPLETLLGDLKAAGQLDTGETISAAAARRLACEAGIIPAVLGTRSQVLDLGRKTRFHTEPQRIAIALRDKTCIIEGCDRGPQDAHVHHLDQWAHGGGTSVERGVMICAPHHTQIHDPRYTTEPRPGGKLRFHRRT</sequence>
<dbReference type="InterPro" id="IPR003870">
    <property type="entry name" value="DUF222"/>
</dbReference>
<dbReference type="InterPro" id="IPR003615">
    <property type="entry name" value="HNH_nuc"/>
</dbReference>
<evidence type="ECO:0000259" key="2">
    <source>
        <dbReference type="SMART" id="SM00507"/>
    </source>
</evidence>
<protein>
    <submittedName>
        <fullName evidence="3">HNH endonuclease</fullName>
    </submittedName>
</protein>
<comment type="caution">
    <text evidence="3">The sequence shown here is derived from an EMBL/GenBank/DDBJ whole genome shotgun (WGS) entry which is preliminary data.</text>
</comment>
<keyword evidence="4" id="KW-1185">Reference proteome</keyword>
<feature type="region of interest" description="Disordered" evidence="1">
    <location>
        <begin position="402"/>
        <end position="422"/>
    </location>
</feature>
<keyword evidence="3" id="KW-0378">Hydrolase</keyword>
<name>A0A3N0DSS6_9ACTN</name>
<proteinExistence type="predicted"/>
<evidence type="ECO:0000256" key="1">
    <source>
        <dbReference type="SAM" id="MobiDB-lite"/>
    </source>
</evidence>
<accession>A0A3N0DSS6</accession>
<dbReference type="CDD" id="cd00085">
    <property type="entry name" value="HNHc"/>
    <property type="match status" value="1"/>
</dbReference>
<dbReference type="AlphaFoldDB" id="A0A3N0DSS6"/>
<reference evidence="3 4" key="1">
    <citation type="submission" date="2018-11" db="EMBL/GenBank/DDBJ databases">
        <authorList>
            <person name="Li F."/>
        </authorList>
    </citation>
    <scope>NUCLEOTIDE SEQUENCE [LARGE SCALE GENOMIC DNA]</scope>
    <source>
        <strain evidence="3 4">KIS18-7</strain>
    </source>
</reference>
<dbReference type="Pfam" id="PF02720">
    <property type="entry name" value="DUF222"/>
    <property type="match status" value="1"/>
</dbReference>